<dbReference type="AlphaFoldDB" id="G9QKP9"/>
<sequence>MVSFYFSRGALFPLSGYGAWPCDPSCFIDCHFKKIFSILVRMKNHQLDNLARPPCKIKRGKAKKAPNSGELQHLVESPFFF</sequence>
<accession>G9QKP9</accession>
<name>G9QKP9_9BACI</name>
<protein>
    <submittedName>
        <fullName evidence="1">Uncharacterized protein</fullName>
    </submittedName>
</protein>
<reference evidence="1 2" key="1">
    <citation type="submission" date="2011-09" db="EMBL/GenBank/DDBJ databases">
        <title>The Genome Sequence of Bacillus smithii 7_3_47FAA.</title>
        <authorList>
            <consortium name="The Broad Institute Genome Sequencing Platform"/>
            <person name="Earl A."/>
            <person name="Ward D."/>
            <person name="Feldgarden M."/>
            <person name="Gevers D."/>
            <person name="Daigneault M."/>
            <person name="Strauss J."/>
            <person name="Allen-Vercoe E."/>
            <person name="Young S.K."/>
            <person name="Zeng Q."/>
            <person name="Gargeya S."/>
            <person name="Fitzgerald M."/>
            <person name="Haas B."/>
            <person name="Abouelleil A."/>
            <person name="Alvarado L."/>
            <person name="Arachchi H.M."/>
            <person name="Berlin A."/>
            <person name="Brown A."/>
            <person name="Chapman S.B."/>
            <person name="Chen Z."/>
            <person name="Dunbar C."/>
            <person name="Freedman E."/>
            <person name="Gearin G."/>
            <person name="Goldberg J."/>
            <person name="Griggs A."/>
            <person name="Gujja S."/>
            <person name="Heiman D."/>
            <person name="Howarth C."/>
            <person name="Larson L."/>
            <person name="Lui A."/>
            <person name="MacDonald P.J.P."/>
            <person name="Montmayeur A."/>
            <person name="Murphy C."/>
            <person name="Neiman D."/>
            <person name="Pearson M."/>
            <person name="Priest M."/>
            <person name="Roberts A."/>
            <person name="Saif S."/>
            <person name="Shea T."/>
            <person name="Shenoy N."/>
            <person name="Sisk P."/>
            <person name="Stolte C."/>
            <person name="Sykes S."/>
            <person name="Wortman J."/>
            <person name="Nusbaum C."/>
            <person name="Birren B."/>
        </authorList>
    </citation>
    <scope>NUCLEOTIDE SEQUENCE [LARGE SCALE GENOMIC DNA]</scope>
    <source>
        <strain evidence="1 2">7_3_47FAA</strain>
    </source>
</reference>
<gene>
    <name evidence="1" type="ORF">HMPREF1015_01738</name>
</gene>
<keyword evidence="2" id="KW-1185">Reference proteome</keyword>
<proteinExistence type="predicted"/>
<dbReference type="EMBL" id="ACWF01000085">
    <property type="protein sequence ID" value="EHL78245.1"/>
    <property type="molecule type" value="Genomic_DNA"/>
</dbReference>
<comment type="caution">
    <text evidence="1">The sequence shown here is derived from an EMBL/GenBank/DDBJ whole genome shotgun (WGS) entry which is preliminary data.</text>
</comment>
<dbReference type="Proteomes" id="UP000011747">
    <property type="component" value="Unassembled WGS sequence"/>
</dbReference>
<dbReference type="HOGENOM" id="CLU_2566788_0_0_9"/>
<evidence type="ECO:0000313" key="2">
    <source>
        <dbReference type="Proteomes" id="UP000011747"/>
    </source>
</evidence>
<organism evidence="1 2">
    <name type="scientific">Bacillus smithii 7_3_47FAA</name>
    <dbReference type="NCBI Taxonomy" id="665952"/>
    <lineage>
        <taxon>Bacteria</taxon>
        <taxon>Bacillati</taxon>
        <taxon>Bacillota</taxon>
        <taxon>Bacilli</taxon>
        <taxon>Bacillales</taxon>
        <taxon>Bacillaceae</taxon>
        <taxon>Bacillus</taxon>
    </lineage>
</organism>
<evidence type="ECO:0000313" key="1">
    <source>
        <dbReference type="EMBL" id="EHL78245.1"/>
    </source>
</evidence>